<accession>A0ACC0J9R9</accession>
<name>A0ACC0J9R9_CHOFU</name>
<protein>
    <submittedName>
        <fullName evidence="1">Uncharacterized protein</fullName>
    </submittedName>
</protein>
<comment type="caution">
    <text evidence="1">The sequence shown here is derived from an EMBL/GenBank/DDBJ whole genome shotgun (WGS) entry which is preliminary data.</text>
</comment>
<organism evidence="1 2">
    <name type="scientific">Choristoneura fumiferana</name>
    <name type="common">Spruce budworm moth</name>
    <name type="synonym">Archips fumiferana</name>
    <dbReference type="NCBI Taxonomy" id="7141"/>
    <lineage>
        <taxon>Eukaryota</taxon>
        <taxon>Metazoa</taxon>
        <taxon>Ecdysozoa</taxon>
        <taxon>Arthropoda</taxon>
        <taxon>Hexapoda</taxon>
        <taxon>Insecta</taxon>
        <taxon>Pterygota</taxon>
        <taxon>Neoptera</taxon>
        <taxon>Endopterygota</taxon>
        <taxon>Lepidoptera</taxon>
        <taxon>Glossata</taxon>
        <taxon>Ditrysia</taxon>
        <taxon>Tortricoidea</taxon>
        <taxon>Tortricidae</taxon>
        <taxon>Tortricinae</taxon>
        <taxon>Choristoneura</taxon>
    </lineage>
</organism>
<evidence type="ECO:0000313" key="1">
    <source>
        <dbReference type="EMBL" id="KAI8420814.1"/>
    </source>
</evidence>
<proteinExistence type="predicted"/>
<dbReference type="Proteomes" id="UP001064048">
    <property type="component" value="Chromosome 13"/>
</dbReference>
<reference evidence="1 2" key="1">
    <citation type="journal article" date="2022" name="Genome Biol. Evol.">
        <title>The Spruce Budworm Genome: Reconstructing the Evolutionary History of Antifreeze Proteins.</title>
        <authorList>
            <person name="Beliveau C."/>
            <person name="Gagne P."/>
            <person name="Picq S."/>
            <person name="Vernygora O."/>
            <person name="Keeling C.I."/>
            <person name="Pinkney K."/>
            <person name="Doucet D."/>
            <person name="Wen F."/>
            <person name="Johnston J.S."/>
            <person name="Maaroufi H."/>
            <person name="Boyle B."/>
            <person name="Laroche J."/>
            <person name="Dewar K."/>
            <person name="Juretic N."/>
            <person name="Blackburn G."/>
            <person name="Nisole A."/>
            <person name="Brunet B."/>
            <person name="Brandao M."/>
            <person name="Lumley L."/>
            <person name="Duan J."/>
            <person name="Quan G."/>
            <person name="Lucarotti C.J."/>
            <person name="Roe A.D."/>
            <person name="Sperling F.A.H."/>
            <person name="Levesque R.C."/>
            <person name="Cusson M."/>
        </authorList>
    </citation>
    <scope>NUCLEOTIDE SEQUENCE [LARGE SCALE GENOMIC DNA]</scope>
    <source>
        <strain evidence="1">Glfc:IPQL:Cfum</strain>
    </source>
</reference>
<sequence>MMFNGMTSYGDLKEMIKIYEMFKNKTVPTHSQHGEIRKSRPKKPVSPDYSKKYYSCEEKKSCVQYVPEHRRRERQRKQRLLKKIILLMCMLSLLALSKLKDIGYLLQKVETEKPASPDLEQVTITIEQHFSKLSAEILTHKREVLGIIEKLKDIEKDSLVKAKHDVAKAIKDSNNVMSSLKTALSCQENTLVNVSTLLNDAKNILTKPWVTVNDDLCMLISDYIQLEGNAKAQYKLRASHELGGYIPPPPLSPVFPPLLLKDAGNKNIETTRYGIPEYEPEFTIVNGTNEILQALNATNKNGETANVRPPDAKEIPKCGPEIILNGANDDQQTPG</sequence>
<keyword evidence="2" id="KW-1185">Reference proteome</keyword>
<gene>
    <name evidence="1" type="ORF">MSG28_008015</name>
</gene>
<evidence type="ECO:0000313" key="2">
    <source>
        <dbReference type="Proteomes" id="UP001064048"/>
    </source>
</evidence>
<dbReference type="EMBL" id="CM046113">
    <property type="protein sequence ID" value="KAI8420814.1"/>
    <property type="molecule type" value="Genomic_DNA"/>
</dbReference>